<dbReference type="RefSeq" id="WP_190024953.1">
    <property type="nucleotide sequence ID" value="NZ_BMUT01000017.1"/>
</dbReference>
<dbReference type="SUPFAM" id="SSF55961">
    <property type="entry name" value="Bet v1-like"/>
    <property type="match status" value="1"/>
</dbReference>
<accession>A0ABQ2Z852</accession>
<name>A0ABQ2Z852_9ACTN</name>
<dbReference type="EMBL" id="BMUT01000017">
    <property type="protein sequence ID" value="GGY05665.1"/>
    <property type="molecule type" value="Genomic_DNA"/>
</dbReference>
<dbReference type="InterPro" id="IPR019587">
    <property type="entry name" value="Polyketide_cyclase/dehydratase"/>
</dbReference>
<protein>
    <recommendedName>
        <fullName evidence="3">SRPBCC domain-containing protein</fullName>
    </recommendedName>
</protein>
<proteinExistence type="predicted"/>
<dbReference type="Pfam" id="PF10604">
    <property type="entry name" value="Polyketide_cyc2"/>
    <property type="match status" value="1"/>
</dbReference>
<gene>
    <name evidence="1" type="ORF">GCM10010324_60590</name>
</gene>
<comment type="caution">
    <text evidence="1">The sequence shown here is derived from an EMBL/GenBank/DDBJ whole genome shotgun (WGS) entry which is preliminary data.</text>
</comment>
<evidence type="ECO:0008006" key="3">
    <source>
        <dbReference type="Google" id="ProtNLM"/>
    </source>
</evidence>
<dbReference type="Gene3D" id="3.30.530.20">
    <property type="match status" value="1"/>
</dbReference>
<evidence type="ECO:0000313" key="2">
    <source>
        <dbReference type="Proteomes" id="UP000659223"/>
    </source>
</evidence>
<evidence type="ECO:0000313" key="1">
    <source>
        <dbReference type="EMBL" id="GGY05665.1"/>
    </source>
</evidence>
<organism evidence="1 2">
    <name type="scientific">Streptomyces hiroshimensis</name>
    <dbReference type="NCBI Taxonomy" id="66424"/>
    <lineage>
        <taxon>Bacteria</taxon>
        <taxon>Bacillati</taxon>
        <taxon>Actinomycetota</taxon>
        <taxon>Actinomycetes</taxon>
        <taxon>Kitasatosporales</taxon>
        <taxon>Streptomycetaceae</taxon>
        <taxon>Streptomyces</taxon>
    </lineage>
</organism>
<sequence>MPVTEQRSLLSRAFYVGPPLRTLHEEYAKGGRIDTAAPVTAVCGIRTAAPPAVVWRLLSDLDGWPGWVPGVAAMSGGGPGGAVPGLSFRWKLGGMTIRSTMAVVTPERELCWTGLLAGTRAVHRFRLVPLPDGGTEVVSEESIGGPLLALYYSSERLEQVLRAWLSALKTLAEEQTR</sequence>
<dbReference type="Proteomes" id="UP000659223">
    <property type="component" value="Unassembled WGS sequence"/>
</dbReference>
<keyword evidence="2" id="KW-1185">Reference proteome</keyword>
<reference evidence="2" key="1">
    <citation type="journal article" date="2019" name="Int. J. Syst. Evol. Microbiol.">
        <title>The Global Catalogue of Microorganisms (GCM) 10K type strain sequencing project: providing services to taxonomists for standard genome sequencing and annotation.</title>
        <authorList>
            <consortium name="The Broad Institute Genomics Platform"/>
            <consortium name="The Broad Institute Genome Sequencing Center for Infectious Disease"/>
            <person name="Wu L."/>
            <person name="Ma J."/>
        </authorList>
    </citation>
    <scope>NUCLEOTIDE SEQUENCE [LARGE SCALE GENOMIC DNA]</scope>
    <source>
        <strain evidence="2">JCM 4586</strain>
    </source>
</reference>
<dbReference type="InterPro" id="IPR023393">
    <property type="entry name" value="START-like_dom_sf"/>
</dbReference>